<feature type="compositionally biased region" description="Low complexity" evidence="3">
    <location>
        <begin position="60"/>
        <end position="69"/>
    </location>
</feature>
<dbReference type="OrthoDB" id="10262929at2759"/>
<feature type="domain" description="Cilia- and flagella-associated protein 58 central coiled coil" evidence="4">
    <location>
        <begin position="449"/>
        <end position="728"/>
    </location>
</feature>
<evidence type="ECO:0000313" key="5">
    <source>
        <dbReference type="EMBL" id="KAG7387394.1"/>
    </source>
</evidence>
<evidence type="ECO:0000256" key="3">
    <source>
        <dbReference type="SAM" id="MobiDB-lite"/>
    </source>
</evidence>
<dbReference type="InterPro" id="IPR049270">
    <property type="entry name" value="CFAP58_CC"/>
</dbReference>
<sequence length="990" mass="112517">MVEPQDDDAADPASQSPSFTSASSLGNIRAAAVSTNEELGENEGLNEGELGALGGRDDAAGAAGSTMGAPASAMSARASAFRLLEQYFEADMLTLEQLQFHKDKYAKLHSCVLATYKHEKQLLKEAKALNRDLLGEKIQVEKQAIRKAEEVAAFSSVEREKDRALKDLAEGVDRDAVLAFEITELQRELADLVEEKEAILAAHAQLIEPEVRQLTTEIAGLADETHRLDSELAKDTQRKREYLARLDFLHQENARLEQTGAAELKRLNQLQGDPDRMQKQADVVARAVAGLERESNKDKARAVELQATADATAVKLHDADEVQRELAQKLEVHRETIDQRQRDVDHVTLHLREEQNVNVMRLGEKTRLDMRAKTLDLIARRENERCAKAQKDYDRLKRELKKQIFMLDSNKALLPNLRAQVVDVQHQLAALRSENKDQAQHQLDVKQQVDLLIARFLKQEDGEKTQSVELDALSAQVADLEAEVAQWLVEESKQKKLVTMLTAQRELKAREATSALTAERQTQQELKTKELVIFDLAKKWNETTNHLREFSALYDVVKNERNKYVNLIQASTQALAEMKEKIKILHNEVEVLRNESLAKDKALVKEKLAHATAQCSRDSLRLDTNKSHDAYRAKQEQVEQQIVEIDKLNGIITHTEKELLRLKKKYELAVDARNATGVQLIDRNDELCILYEKSNLQEQALSAGETGLTRKDQEIRVLKIQLADLQRQLENARRQLPHLPEIAQRILALQEDLKQEKDVTEFLCRDLETPKNNDRWRALGGDDPDEEQLAAKLEYLEERYHHKKEQLLEKELVLEEVTGLSNKLRTQASARRGETLELAKRVNDFQGRIKETTRRMMAVVSELSMYQATAMKLQQEKHDVSDDVEECQKRALAGYAPNAFCEQQLVRLQTQKLYNNEVRVTKEQARAAAAHAANFPSQLTYTTAEARPNAYIPEDLGIPKPYGHQAPFKPSQQGTTMRHIRMPQKRDIEI</sequence>
<feature type="coiled-coil region" evidence="2">
    <location>
        <begin position="708"/>
        <end position="735"/>
    </location>
</feature>
<evidence type="ECO:0000313" key="6">
    <source>
        <dbReference type="Proteomes" id="UP000694044"/>
    </source>
</evidence>
<feature type="compositionally biased region" description="Low complexity" evidence="3">
    <location>
        <begin position="11"/>
        <end position="24"/>
    </location>
</feature>
<gene>
    <name evidence="5" type="ORF">PHYPSEUDO_014157</name>
</gene>
<dbReference type="GO" id="GO:0005856">
    <property type="term" value="C:cytoskeleton"/>
    <property type="evidence" value="ECO:0007669"/>
    <property type="project" value="TreeGrafter"/>
</dbReference>
<dbReference type="PANTHER" id="PTHR32083">
    <property type="entry name" value="CILIA AND FLAGELLA-ASSOCIATED PROTEIN 58-RELATED"/>
    <property type="match status" value="1"/>
</dbReference>
<feature type="region of interest" description="Disordered" evidence="3">
    <location>
        <begin position="1"/>
        <end position="69"/>
    </location>
</feature>
<organism evidence="5 6">
    <name type="scientific">Phytophthora pseudosyringae</name>
    <dbReference type="NCBI Taxonomy" id="221518"/>
    <lineage>
        <taxon>Eukaryota</taxon>
        <taxon>Sar</taxon>
        <taxon>Stramenopiles</taxon>
        <taxon>Oomycota</taxon>
        <taxon>Peronosporomycetes</taxon>
        <taxon>Peronosporales</taxon>
        <taxon>Peronosporaceae</taxon>
        <taxon>Phytophthora</taxon>
    </lineage>
</organism>
<feature type="coiled-coil region" evidence="2">
    <location>
        <begin position="463"/>
        <end position="490"/>
    </location>
</feature>
<dbReference type="EMBL" id="JAGDFM010000079">
    <property type="protein sequence ID" value="KAG7387394.1"/>
    <property type="molecule type" value="Genomic_DNA"/>
</dbReference>
<accession>A0A8T1W5L2</accession>
<evidence type="ECO:0000256" key="2">
    <source>
        <dbReference type="SAM" id="Coils"/>
    </source>
</evidence>
<dbReference type="Proteomes" id="UP000694044">
    <property type="component" value="Unassembled WGS sequence"/>
</dbReference>
<dbReference type="AlphaFoldDB" id="A0A8T1W5L2"/>
<proteinExistence type="predicted"/>
<feature type="coiled-coil region" evidence="2">
    <location>
        <begin position="568"/>
        <end position="595"/>
    </location>
</feature>
<evidence type="ECO:0000259" key="4">
    <source>
        <dbReference type="Pfam" id="PF21771"/>
    </source>
</evidence>
<dbReference type="PANTHER" id="PTHR32083:SF34">
    <property type="entry name" value="COILED-COIL DOMAIN-CONTAINING PROTEIN 146"/>
    <property type="match status" value="1"/>
</dbReference>
<keyword evidence="1 2" id="KW-0175">Coiled coil</keyword>
<name>A0A8T1W5L2_9STRA</name>
<keyword evidence="6" id="KW-1185">Reference proteome</keyword>
<evidence type="ECO:0000256" key="1">
    <source>
        <dbReference type="ARBA" id="ARBA00023054"/>
    </source>
</evidence>
<feature type="compositionally biased region" description="Acidic residues" evidence="3">
    <location>
        <begin position="1"/>
        <end position="10"/>
    </location>
</feature>
<protein>
    <recommendedName>
        <fullName evidence="4">Cilia- and flagella-associated protein 58 central coiled coil domain-containing protein</fullName>
    </recommendedName>
</protein>
<dbReference type="Pfam" id="PF21771">
    <property type="entry name" value="CFAP58_CC"/>
    <property type="match status" value="1"/>
</dbReference>
<feature type="coiled-coil region" evidence="2">
    <location>
        <begin position="379"/>
        <end position="434"/>
    </location>
</feature>
<feature type="region of interest" description="Disordered" evidence="3">
    <location>
        <begin position="967"/>
        <end position="990"/>
    </location>
</feature>
<reference evidence="5" key="1">
    <citation type="submission" date="2021-02" db="EMBL/GenBank/DDBJ databases">
        <authorList>
            <person name="Palmer J.M."/>
        </authorList>
    </citation>
    <scope>NUCLEOTIDE SEQUENCE</scope>
    <source>
        <strain evidence="5">SCRP734</strain>
    </source>
</reference>
<comment type="caution">
    <text evidence="5">The sequence shown here is derived from an EMBL/GenBank/DDBJ whole genome shotgun (WGS) entry which is preliminary data.</text>
</comment>